<dbReference type="InterPro" id="IPR026956">
    <property type="entry name" value="D-ser_dehydrat-like_dom"/>
</dbReference>
<name>A0A6M0QT65_9RHOB</name>
<dbReference type="InterPro" id="IPR001608">
    <property type="entry name" value="Ala_racemase_N"/>
</dbReference>
<evidence type="ECO:0000313" key="4">
    <source>
        <dbReference type="EMBL" id="NEY90636.1"/>
    </source>
</evidence>
<sequence>MTTLASLETPSLILDREKLEQNAARMTARFAASGLRLRPHMKSAKSIDVARIALAGNFGGITVSTLKEAEYFADHGIDDITYAVSLVPEKLPRVARLMRRGVRIGGITDSLTMAEAISRRAVAEGVVVDLMIELDSGERRGGLTAGSASVVDLGRALHDLPGTRLAGVLTHAGNSYLCRSLEALREVAEQERRAAVTAAAQLRAAGLPCEVVSVGSTPTATHGLSHADLTEMRCGVYMFGDVFQHEIGSHGLEDIAVSVLATVIGHRPDLDAALIDAGGLALSKDRSTGAPGLAEDIGFGMVMDESGARRIGRVRVGHVYQEHGMLVSDGAFPFDQLPVGARVRVLPNHVCMTAAMYDGYRVLDPADPRRVGDFWPRVNGW</sequence>
<evidence type="ECO:0000256" key="2">
    <source>
        <dbReference type="ARBA" id="ARBA00023239"/>
    </source>
</evidence>
<dbReference type="PANTHER" id="PTHR28004">
    <property type="entry name" value="ZGC:162816-RELATED"/>
    <property type="match status" value="1"/>
</dbReference>
<dbReference type="EMBL" id="JAAIVJ010000005">
    <property type="protein sequence ID" value="NEY90636.1"/>
    <property type="molecule type" value="Genomic_DNA"/>
</dbReference>
<dbReference type="GO" id="GO:0036088">
    <property type="term" value="P:D-serine catabolic process"/>
    <property type="evidence" value="ECO:0007669"/>
    <property type="project" value="TreeGrafter"/>
</dbReference>
<keyword evidence="5" id="KW-1185">Reference proteome</keyword>
<organism evidence="4 5">
    <name type="scientific">Tabrizicola oligotrophica</name>
    <dbReference type="NCBI Taxonomy" id="2710650"/>
    <lineage>
        <taxon>Bacteria</taxon>
        <taxon>Pseudomonadati</taxon>
        <taxon>Pseudomonadota</taxon>
        <taxon>Alphaproteobacteria</taxon>
        <taxon>Rhodobacterales</taxon>
        <taxon>Paracoccaceae</taxon>
        <taxon>Tabrizicola</taxon>
    </lineage>
</organism>
<dbReference type="Gene3D" id="3.20.20.10">
    <property type="entry name" value="Alanine racemase"/>
    <property type="match status" value="1"/>
</dbReference>
<dbReference type="RefSeq" id="WP_164625301.1">
    <property type="nucleotide sequence ID" value="NZ_JAAIVJ010000005.1"/>
</dbReference>
<evidence type="ECO:0000313" key="5">
    <source>
        <dbReference type="Proteomes" id="UP000477782"/>
    </source>
</evidence>
<dbReference type="InterPro" id="IPR029066">
    <property type="entry name" value="PLP-binding_barrel"/>
</dbReference>
<dbReference type="SUPFAM" id="SSF51419">
    <property type="entry name" value="PLP-binding barrel"/>
    <property type="match status" value="1"/>
</dbReference>
<dbReference type="Proteomes" id="UP000477782">
    <property type="component" value="Unassembled WGS sequence"/>
</dbReference>
<feature type="domain" description="D-serine dehydratase-like" evidence="3">
    <location>
        <begin position="256"/>
        <end position="364"/>
    </location>
</feature>
<dbReference type="Pfam" id="PF01168">
    <property type="entry name" value="Ala_racemase_N"/>
    <property type="match status" value="1"/>
</dbReference>
<dbReference type="AlphaFoldDB" id="A0A6M0QT65"/>
<dbReference type="PANTHER" id="PTHR28004:SF2">
    <property type="entry name" value="D-SERINE DEHYDRATASE"/>
    <property type="match status" value="1"/>
</dbReference>
<protein>
    <recommendedName>
        <fullName evidence="3">D-serine dehydratase-like domain-containing protein</fullName>
    </recommendedName>
</protein>
<gene>
    <name evidence="4" type="ORF">G4Z14_10040</name>
</gene>
<dbReference type="InterPro" id="IPR042208">
    <property type="entry name" value="D-ser_dehydrat-like_sf"/>
</dbReference>
<dbReference type="Gene3D" id="2.40.37.20">
    <property type="entry name" value="D-serine dehydratase-like domain"/>
    <property type="match status" value="1"/>
</dbReference>
<accession>A0A6M0QT65</accession>
<dbReference type="SMART" id="SM01119">
    <property type="entry name" value="D-ser_dehydrat"/>
    <property type="match status" value="1"/>
</dbReference>
<dbReference type="GO" id="GO:0008721">
    <property type="term" value="F:D-serine ammonia-lyase activity"/>
    <property type="evidence" value="ECO:0007669"/>
    <property type="project" value="TreeGrafter"/>
</dbReference>
<evidence type="ECO:0000259" key="3">
    <source>
        <dbReference type="SMART" id="SM01119"/>
    </source>
</evidence>
<reference evidence="4 5" key="1">
    <citation type="submission" date="2020-02" db="EMBL/GenBank/DDBJ databases">
        <authorList>
            <person name="Chen W.-M."/>
        </authorList>
    </citation>
    <scope>NUCLEOTIDE SEQUENCE [LARGE SCALE GENOMIC DNA]</scope>
    <source>
        <strain evidence="4 5">KMS-5</strain>
    </source>
</reference>
<comment type="similarity">
    <text evidence="1">Belongs to the DSD1 family.</text>
</comment>
<keyword evidence="2" id="KW-0456">Lyase</keyword>
<dbReference type="Pfam" id="PF14031">
    <property type="entry name" value="D-ser_dehydrat"/>
    <property type="match status" value="1"/>
</dbReference>
<dbReference type="InterPro" id="IPR051466">
    <property type="entry name" value="D-amino_acid_metab_enzyme"/>
</dbReference>
<evidence type="ECO:0000256" key="1">
    <source>
        <dbReference type="ARBA" id="ARBA00005323"/>
    </source>
</evidence>
<comment type="caution">
    <text evidence="4">The sequence shown here is derived from an EMBL/GenBank/DDBJ whole genome shotgun (WGS) entry which is preliminary data.</text>
</comment>
<proteinExistence type="inferred from homology"/>